<proteinExistence type="predicted"/>
<sequence>MNGDIKFHKKDAKEKLAKYKMEKISSSKEKKKNKNEDNNISSSNEVNIVNKIICQEHVKFTKINTFDIKEKKHMRTLNNDIYNMVNSYSNTTFNEQNMIYDKNEKVNKIMDEVKNNITDDTLCVIICNKVNKT</sequence>
<organism evidence="2">
    <name type="scientific">Hokovirus HKV1</name>
    <dbReference type="NCBI Taxonomy" id="1977638"/>
    <lineage>
        <taxon>Viruses</taxon>
        <taxon>Varidnaviria</taxon>
        <taxon>Bamfordvirae</taxon>
        <taxon>Nucleocytoviricota</taxon>
        <taxon>Megaviricetes</taxon>
        <taxon>Imitervirales</taxon>
        <taxon>Mimiviridae</taxon>
        <taxon>Klosneuvirinae</taxon>
        <taxon>Hokovirus</taxon>
    </lineage>
</organism>
<dbReference type="EMBL" id="KY684107">
    <property type="protein sequence ID" value="ARF11139.1"/>
    <property type="molecule type" value="Genomic_DNA"/>
</dbReference>
<feature type="region of interest" description="Disordered" evidence="1">
    <location>
        <begin position="18"/>
        <end position="42"/>
    </location>
</feature>
<evidence type="ECO:0000313" key="2">
    <source>
        <dbReference type="EMBL" id="ARF11139.1"/>
    </source>
</evidence>
<accession>A0A1V0SHE3</accession>
<reference evidence="2" key="1">
    <citation type="journal article" date="2017" name="Science">
        <title>Giant viruses with an expanded complement of translation system components.</title>
        <authorList>
            <person name="Schulz F."/>
            <person name="Yutin N."/>
            <person name="Ivanova N.N."/>
            <person name="Ortega D.R."/>
            <person name="Lee T.K."/>
            <person name="Vierheilig J."/>
            <person name="Daims H."/>
            <person name="Horn M."/>
            <person name="Wagner M."/>
            <person name="Jensen G.J."/>
            <person name="Kyrpides N.C."/>
            <person name="Koonin E.V."/>
            <person name="Woyke T."/>
        </authorList>
    </citation>
    <scope>NUCLEOTIDE SEQUENCE</scope>
    <source>
        <strain evidence="2">HKV1</strain>
    </source>
</reference>
<name>A0A1V0SHE3_9VIRU</name>
<gene>
    <name evidence="2" type="ORF">Hokovirus_5_21</name>
</gene>
<evidence type="ECO:0000256" key="1">
    <source>
        <dbReference type="SAM" id="MobiDB-lite"/>
    </source>
</evidence>
<protein>
    <submittedName>
        <fullName evidence="2">Uncharacterized protein</fullName>
    </submittedName>
</protein>
<feature type="compositionally biased region" description="Basic and acidic residues" evidence="1">
    <location>
        <begin position="18"/>
        <end position="28"/>
    </location>
</feature>